<dbReference type="InterPro" id="IPR016024">
    <property type="entry name" value="ARM-type_fold"/>
</dbReference>
<dbReference type="PANTHER" id="PTHR45920">
    <property type="entry name" value="FORMIN HOMOLOGY 2 DOMAIN CONTAINING, ISOFORM I"/>
    <property type="match status" value="1"/>
</dbReference>
<dbReference type="SUPFAM" id="SSF48371">
    <property type="entry name" value="ARM repeat"/>
    <property type="match status" value="1"/>
</dbReference>
<evidence type="ECO:0000256" key="3">
    <source>
        <dbReference type="ARBA" id="ARBA00023203"/>
    </source>
</evidence>
<dbReference type="InterPro" id="IPR056771">
    <property type="entry name" value="FH3_FHOD1-3-like"/>
</dbReference>
<dbReference type="OMA" id="WGHEVEI"/>
<dbReference type="OrthoDB" id="28413at2759"/>
<evidence type="ECO:0000313" key="7">
    <source>
        <dbReference type="Proteomes" id="UP000014680"/>
    </source>
</evidence>
<dbReference type="Proteomes" id="UP000014680">
    <property type="component" value="Unassembled WGS sequence"/>
</dbReference>
<dbReference type="InterPro" id="IPR014768">
    <property type="entry name" value="GBD/FH3_dom"/>
</dbReference>
<dbReference type="InterPro" id="IPR015425">
    <property type="entry name" value="FH2_Formin"/>
</dbReference>
<feature type="domain" description="GBD/FH3" evidence="5">
    <location>
        <begin position="20"/>
        <end position="406"/>
    </location>
</feature>
<sequence>MLSVNISVEVPRCPETTFTYKLDPTSPIQKLVDELCEKGNVKDSDQCALFLENGVITDQTIGSIKDGNILKLDYAPEFSARLAYDQLLKATNVEEVKRIFFQMRGKTTIPSYVAEFARLGGMDVILEKVTKCEGNVQAYGLVLLRNVMSFDSGMQKCVSNENMINFLFSLVDVGVVANACRQALDLLFVAIHYGGFQMLWNAVKERASKRNELPLANVVNLMKSDDIETVGNAITLLNGILKVAPQDKKYGIRMKLKYQSVHHILVDLKNKACKNELKEQINQLEKYFYSDEIIKGKKSLANTIDKEMERMRKLKLDNEAQQKELNTLNDLIRDMNSKLPTYRSEFDAVKNDIDAIEKEIEPLKQSLLRKDILKAMNTMSEDELRKEWVKYKVLLDSVQQEKAELNKTVEEKQATAIKQPMLTRSQQTFNTPRDKVRTTKFLETRKTKPKTTEKVELRKAELEPQEKVIRIPWRRLVITPNPKKPTIWDDMKITHVREKQLKTIFVSEVTVTNFSYIVDAQKLVALSVLYSKQPSESRLYEAFTLMYSKAFDQKTFDLLKKALPTEAEAFQLMSAQALNPPETLMKRIALSKNILQKIGVWSQIKSVEKAVDEIREKVSTVEHGVRVLKKSSALKEVFSGVSFYNGQLQLYDSNEGFDMSSLLLFKNMKVQTGETMLDVLVKNCKEIKVFLNELRDVKTAALTDLEGEIKKARCVVSEVERMKDELNQLSEEDMNVVTAEVGRVKSKAMDVIQYGEDVLSNFFTLISWCFFSQQIQNVVDTRLFFGILASFHANLLMSKAINRLNAYDQMKRMRINKVGGSDKDTDLMLDIIEKIRSGEIGRQFLKKTTSNK</sequence>
<keyword evidence="2 4" id="KW-0175">Coiled coil</keyword>
<dbReference type="GO" id="GO:0007015">
    <property type="term" value="P:actin filament organization"/>
    <property type="evidence" value="ECO:0007669"/>
    <property type="project" value="UniProtKB-ARBA"/>
</dbReference>
<accession>A0A0A1UC30</accession>
<dbReference type="VEuPathDB" id="AmoebaDB:EIN_370300"/>
<dbReference type="AlphaFoldDB" id="A0A0A1UC30"/>
<dbReference type="Gene3D" id="1.20.58.2220">
    <property type="entry name" value="Formin, FH2 domain"/>
    <property type="match status" value="1"/>
</dbReference>
<keyword evidence="3" id="KW-0009">Actin-binding</keyword>
<dbReference type="KEGG" id="eiv:EIN_370300"/>
<dbReference type="GO" id="GO:0005856">
    <property type="term" value="C:cytoskeleton"/>
    <property type="evidence" value="ECO:0007669"/>
    <property type="project" value="TreeGrafter"/>
</dbReference>
<organism evidence="6 7">
    <name type="scientific">Entamoeba invadens IP1</name>
    <dbReference type="NCBI Taxonomy" id="370355"/>
    <lineage>
        <taxon>Eukaryota</taxon>
        <taxon>Amoebozoa</taxon>
        <taxon>Evosea</taxon>
        <taxon>Archamoebae</taxon>
        <taxon>Mastigamoebida</taxon>
        <taxon>Entamoebidae</taxon>
        <taxon>Entamoeba</taxon>
    </lineage>
</organism>
<evidence type="ECO:0000259" key="5">
    <source>
        <dbReference type="PROSITE" id="PS51232"/>
    </source>
</evidence>
<dbReference type="InterPro" id="IPR042201">
    <property type="entry name" value="FH2_Formin_sf"/>
</dbReference>
<dbReference type="SUPFAM" id="SSF101447">
    <property type="entry name" value="Formin homology 2 domain (FH2 domain)"/>
    <property type="match status" value="1"/>
</dbReference>
<keyword evidence="7" id="KW-1185">Reference proteome</keyword>
<reference evidence="6 7" key="1">
    <citation type="submission" date="2012-10" db="EMBL/GenBank/DDBJ databases">
        <authorList>
            <person name="Zafar N."/>
            <person name="Inman J."/>
            <person name="Hall N."/>
            <person name="Lorenzi H."/>
            <person name="Caler E."/>
        </authorList>
    </citation>
    <scope>NUCLEOTIDE SEQUENCE [LARGE SCALE GENOMIC DNA]</scope>
    <source>
        <strain evidence="6 7">IP1</strain>
    </source>
</reference>
<dbReference type="SMART" id="SM00498">
    <property type="entry name" value="FH2"/>
    <property type="match status" value="1"/>
</dbReference>
<dbReference type="InterPro" id="IPR011989">
    <property type="entry name" value="ARM-like"/>
</dbReference>
<dbReference type="RefSeq" id="XP_004259449.1">
    <property type="nucleotide sequence ID" value="XM_004259401.1"/>
</dbReference>
<evidence type="ECO:0000256" key="2">
    <source>
        <dbReference type="ARBA" id="ARBA00023054"/>
    </source>
</evidence>
<name>A0A0A1UC30_ENTIV</name>
<dbReference type="EMBL" id="KB206332">
    <property type="protein sequence ID" value="ELP92678.1"/>
    <property type="molecule type" value="Genomic_DNA"/>
</dbReference>
<dbReference type="GO" id="GO:0005737">
    <property type="term" value="C:cytoplasm"/>
    <property type="evidence" value="ECO:0007669"/>
    <property type="project" value="TreeGrafter"/>
</dbReference>
<evidence type="ECO:0000256" key="4">
    <source>
        <dbReference type="SAM" id="Coils"/>
    </source>
</evidence>
<evidence type="ECO:0000256" key="1">
    <source>
        <dbReference type="ARBA" id="ARBA00008214"/>
    </source>
</evidence>
<feature type="coiled-coil region" evidence="4">
    <location>
        <begin position="702"/>
        <end position="732"/>
    </location>
</feature>
<dbReference type="PANTHER" id="PTHR45920:SF7">
    <property type="entry name" value="FORMIN-G"/>
    <property type="match status" value="1"/>
</dbReference>
<dbReference type="GO" id="GO:0051015">
    <property type="term" value="F:actin filament binding"/>
    <property type="evidence" value="ECO:0007669"/>
    <property type="project" value="TreeGrafter"/>
</dbReference>
<dbReference type="Gene3D" id="1.25.10.10">
    <property type="entry name" value="Leucine-rich Repeat Variant"/>
    <property type="match status" value="1"/>
</dbReference>
<dbReference type="GO" id="GO:0030866">
    <property type="term" value="P:cortical actin cytoskeleton organization"/>
    <property type="evidence" value="ECO:0007669"/>
    <property type="project" value="TreeGrafter"/>
</dbReference>
<comment type="similarity">
    <text evidence="1">Belongs to the formin homology family. Diaphanous subfamily.</text>
</comment>
<gene>
    <name evidence="6" type="ORF">EIN_370300</name>
</gene>
<evidence type="ECO:0000313" key="6">
    <source>
        <dbReference type="EMBL" id="ELP92678.1"/>
    </source>
</evidence>
<proteinExistence type="inferred from homology"/>
<protein>
    <recommendedName>
        <fullName evidence="5">GBD/FH3 domain-containing protein</fullName>
    </recommendedName>
</protein>
<feature type="coiled-coil region" evidence="4">
    <location>
        <begin position="297"/>
        <end position="338"/>
    </location>
</feature>
<dbReference type="Pfam" id="PF24959">
    <property type="entry name" value="FH3_FHOD1-3"/>
    <property type="match status" value="1"/>
</dbReference>
<dbReference type="PROSITE" id="PS51232">
    <property type="entry name" value="GBD_FH3"/>
    <property type="match status" value="1"/>
</dbReference>
<dbReference type="GeneID" id="14891638"/>